<feature type="binding site" evidence="10">
    <location>
        <position position="249"/>
    </location>
    <ligand>
        <name>K(+)</name>
        <dbReference type="ChEBI" id="CHEBI:29103"/>
    </ligand>
</feature>
<dbReference type="NCBIfam" id="TIGR00231">
    <property type="entry name" value="small_GTP"/>
    <property type="match status" value="1"/>
</dbReference>
<dbReference type="InterPro" id="IPR006073">
    <property type="entry name" value="GTP-bd"/>
</dbReference>
<dbReference type="NCBIfam" id="NF003661">
    <property type="entry name" value="PRK05291.1-3"/>
    <property type="match status" value="1"/>
</dbReference>
<evidence type="ECO:0000256" key="8">
    <source>
        <dbReference type="ARBA" id="ARBA00022958"/>
    </source>
</evidence>
<feature type="binding site" evidence="10">
    <location>
        <position position="254"/>
    </location>
    <ligand>
        <name>K(+)</name>
        <dbReference type="ChEBI" id="CHEBI:29103"/>
    </ligand>
</feature>
<feature type="binding site" evidence="10">
    <location>
        <begin position="230"/>
        <end position="235"/>
    </location>
    <ligand>
        <name>GTP</name>
        <dbReference type="ChEBI" id="CHEBI:37565"/>
    </ligand>
</feature>
<dbReference type="GO" id="GO:0046872">
    <property type="term" value="F:metal ion binding"/>
    <property type="evidence" value="ECO:0007669"/>
    <property type="project" value="UniProtKB-KW"/>
</dbReference>
<dbReference type="InterPro" id="IPR031168">
    <property type="entry name" value="G_TrmE"/>
</dbReference>
<proteinExistence type="inferred from homology"/>
<dbReference type="AlphaFoldDB" id="E7RSL4"/>
<evidence type="ECO:0000256" key="5">
    <source>
        <dbReference type="ARBA" id="ARBA00022741"/>
    </source>
</evidence>
<dbReference type="PANTHER" id="PTHR42714:SF2">
    <property type="entry name" value="TRNA MODIFICATION GTPASE GTPBP3, MITOCHONDRIAL"/>
    <property type="match status" value="1"/>
</dbReference>
<evidence type="ECO:0000256" key="1">
    <source>
        <dbReference type="ARBA" id="ARBA00011043"/>
    </source>
</evidence>
<keyword evidence="7 10" id="KW-0460">Magnesium</keyword>
<dbReference type="InterPro" id="IPR018948">
    <property type="entry name" value="GTP-bd_TrmE_N"/>
</dbReference>
<dbReference type="GO" id="GO:0042802">
    <property type="term" value="F:identical protein binding"/>
    <property type="evidence" value="ECO:0007669"/>
    <property type="project" value="UniProtKB-ARBA"/>
</dbReference>
<comment type="caution">
    <text evidence="13">The sequence shown here is derived from an EMBL/GenBank/DDBJ whole genome shotgun (WGS) entry which is preliminary data.</text>
</comment>
<dbReference type="NCBIfam" id="TIGR00450">
    <property type="entry name" value="mnmE_trmE_thdF"/>
    <property type="match status" value="1"/>
</dbReference>
<keyword evidence="3 10" id="KW-0819">tRNA processing</keyword>
<dbReference type="GO" id="GO:0002098">
    <property type="term" value="P:tRNA wobble uridine modification"/>
    <property type="evidence" value="ECO:0007669"/>
    <property type="project" value="TreeGrafter"/>
</dbReference>
<dbReference type="CDD" id="cd14858">
    <property type="entry name" value="TrmE_N"/>
    <property type="match status" value="1"/>
</dbReference>
<evidence type="ECO:0000256" key="6">
    <source>
        <dbReference type="ARBA" id="ARBA00022801"/>
    </source>
</evidence>
<dbReference type="Proteomes" id="UP000005580">
    <property type="component" value="Unassembled WGS sequence"/>
</dbReference>
<dbReference type="HOGENOM" id="CLU_019624_4_1_10"/>
<keyword evidence="9 10" id="KW-0342">GTP-binding</keyword>
<dbReference type="STRING" id="28134.SAMN05444288_2123"/>
<dbReference type="GO" id="GO:0030488">
    <property type="term" value="P:tRNA methylation"/>
    <property type="evidence" value="ECO:0007669"/>
    <property type="project" value="TreeGrafter"/>
</dbReference>
<dbReference type="InterPro" id="IPR027417">
    <property type="entry name" value="P-loop_NTPase"/>
</dbReference>
<feature type="binding site" evidence="10">
    <location>
        <position position="85"/>
    </location>
    <ligand>
        <name>(6S)-5-formyl-5,6,7,8-tetrahydrofolate</name>
        <dbReference type="ChEBI" id="CHEBI:57457"/>
    </ligand>
</feature>
<dbReference type="RefSeq" id="WP_004370513.1">
    <property type="nucleotide sequence ID" value="NZ_GL833119.1"/>
</dbReference>
<evidence type="ECO:0000313" key="13">
    <source>
        <dbReference type="EMBL" id="EFZ36215.1"/>
    </source>
</evidence>
<dbReference type="GO" id="GO:0003924">
    <property type="term" value="F:GTPase activity"/>
    <property type="evidence" value="ECO:0007669"/>
    <property type="project" value="UniProtKB-UniRule"/>
</dbReference>
<dbReference type="InterPro" id="IPR004520">
    <property type="entry name" value="GTPase_MnmE"/>
</dbReference>
<dbReference type="Gene3D" id="1.20.120.430">
    <property type="entry name" value="tRNA modification GTPase MnmE domain 2"/>
    <property type="match status" value="1"/>
</dbReference>
<keyword evidence="6 10" id="KW-0378">Hydrolase</keyword>
<gene>
    <name evidence="10" type="primary">mnmE</name>
    <name evidence="10 13" type="synonym">trmE</name>
    <name evidence="13" type="ORF">HMPREF0663_12282</name>
</gene>
<evidence type="ECO:0000259" key="12">
    <source>
        <dbReference type="PROSITE" id="PS51709"/>
    </source>
</evidence>
<feature type="binding site" evidence="10">
    <location>
        <begin position="249"/>
        <end position="255"/>
    </location>
    <ligand>
        <name>GTP</name>
        <dbReference type="ChEBI" id="CHEBI:37565"/>
    </ligand>
</feature>
<comment type="caution">
    <text evidence="10">Lacks conserved residue(s) required for the propagation of feature annotation.</text>
</comment>
<comment type="cofactor">
    <cofactor evidence="10">
        <name>K(+)</name>
        <dbReference type="ChEBI" id="CHEBI:29103"/>
    </cofactor>
    <text evidence="10">Binds 1 potassium ion per subunit.</text>
</comment>
<evidence type="ECO:0000256" key="11">
    <source>
        <dbReference type="RuleBase" id="RU003313"/>
    </source>
</evidence>
<keyword evidence="2 10" id="KW-0963">Cytoplasm</keyword>
<sequence>MITETICALATPSGGAIGVIRISGPQAISITANTFHSANGRSLTEANPNTIHYGEIINRKGDVIDDVLVSIFRAPHSYTGEDSTEISCHGSHYIINEILHTLIDAGCRQAKAGEYTQRAYLNGKMDLSQAEAVADLIATTNRATHRIALSQLKGNFSNELSILRDQLLKITSLIELELDFSDQDVNFADRQELLELVQKAEQRIGTLATSFETDNALKKGVPVAIVGKTNVGKSTLLNRLLHEDKAIVSDIHGTTRDVIEDTTEIHDITFRFIDTAGIRHTDDKIELLGIERTYQKINEATIILWLIDKQPTNEEISEIKKNIRGKKLITVWNKIDLENPPPIPTSLQSPIIYISAKQGTNIPQLEDALFQAADIPEIKENDIIITSARHYEALTHAHESISRVIEGLQKNLSGDLLSEDLRICIDHLAEITGGQITTNEVLENIFSHFCIGK</sequence>
<feature type="binding site" evidence="10">
    <location>
        <position position="124"/>
    </location>
    <ligand>
        <name>(6S)-5-formyl-5,6,7,8-tetrahydrofolate</name>
        <dbReference type="ChEBI" id="CHEBI:57457"/>
    </ligand>
</feature>
<dbReference type="eggNOG" id="COG0486">
    <property type="taxonomic scope" value="Bacteria"/>
</dbReference>
<keyword evidence="14" id="KW-1185">Reference proteome</keyword>
<dbReference type="InterPro" id="IPR027266">
    <property type="entry name" value="TrmE/GcvT-like"/>
</dbReference>
<dbReference type="Pfam" id="PF12631">
    <property type="entry name" value="MnmE_helical"/>
    <property type="match status" value="1"/>
</dbReference>
<reference evidence="13" key="1">
    <citation type="submission" date="2011-01" db="EMBL/GenBank/DDBJ databases">
        <authorList>
            <person name="Muzny D."/>
            <person name="Qin X."/>
            <person name="Buhay C."/>
            <person name="Dugan-Rocha S."/>
            <person name="Ding Y."/>
            <person name="Chen G."/>
            <person name="Hawes A."/>
            <person name="Holder M."/>
            <person name="Jhangiani S."/>
            <person name="Johnson A."/>
            <person name="Khan Z."/>
            <person name="Li Z."/>
            <person name="Liu W."/>
            <person name="Liu X."/>
            <person name="Perez L."/>
            <person name="Shen H."/>
            <person name="Wang Q."/>
            <person name="Watt J."/>
            <person name="Xi L."/>
            <person name="Xin Y."/>
            <person name="Zhou J."/>
            <person name="Deng J."/>
            <person name="Jiang H."/>
            <person name="Liu Y."/>
            <person name="Qu J."/>
            <person name="Song X.-Z."/>
            <person name="Zhang L."/>
            <person name="Villasana D."/>
            <person name="Johnson A."/>
            <person name="Liu J."/>
            <person name="Liyanage D."/>
            <person name="Lorensuhewa L."/>
            <person name="Robinson T."/>
            <person name="Song A."/>
            <person name="Song B.-B."/>
            <person name="Dinh H."/>
            <person name="Thornton R."/>
            <person name="Coyle M."/>
            <person name="Francisco L."/>
            <person name="Jackson L."/>
            <person name="Javaid M."/>
            <person name="Korchina V."/>
            <person name="Kovar C."/>
            <person name="Mata R."/>
            <person name="Mathew T."/>
            <person name="Ngo R."/>
            <person name="Nguyen L."/>
            <person name="Nguyen N."/>
            <person name="Okwuonu G."/>
            <person name="Ongeri F."/>
            <person name="Pham C."/>
            <person name="Simmons D."/>
            <person name="Wilczek-Boney K."/>
            <person name="Hale W."/>
            <person name="Jakkamsetti A."/>
            <person name="Pham P."/>
            <person name="Ruth R."/>
            <person name="San Lucas F."/>
            <person name="Warren J."/>
            <person name="Zhang J."/>
            <person name="Zhao Z."/>
            <person name="Zhou C."/>
            <person name="Zhu D."/>
            <person name="Lee S."/>
            <person name="Bess C."/>
            <person name="Blankenburg K."/>
            <person name="Forbes L."/>
            <person name="Fu Q."/>
            <person name="Gubbala S."/>
            <person name="Hirani K."/>
            <person name="Jayaseelan J.C."/>
            <person name="Lara F."/>
            <person name="Munidasa M."/>
            <person name="Palculict T."/>
            <person name="Patil S."/>
            <person name="Pu L.-L."/>
            <person name="Saada N."/>
            <person name="Tang L."/>
            <person name="Weissenberger G."/>
            <person name="Zhu Y."/>
            <person name="Hemphill L."/>
            <person name="Shang Y."/>
            <person name="Youmans B."/>
            <person name="Ayvaz T."/>
            <person name="Ross M."/>
            <person name="Santibanez J."/>
            <person name="Aqrawi P."/>
            <person name="Gross S."/>
            <person name="Joshi V."/>
            <person name="Fowler G."/>
            <person name="Nazareth L."/>
            <person name="Reid J."/>
            <person name="Worley K."/>
            <person name="Petrosino J."/>
            <person name="Highlander S."/>
            <person name="Gibbs R."/>
        </authorList>
    </citation>
    <scope>NUCLEOTIDE SEQUENCE [LARGE SCALE GENOMIC DNA]</scope>
    <source>
        <strain evidence="13">ATCC 33269</strain>
    </source>
</reference>
<organism evidence="13 14">
    <name type="scientific">Hoylesella oralis ATCC 33269</name>
    <dbReference type="NCBI Taxonomy" id="873533"/>
    <lineage>
        <taxon>Bacteria</taxon>
        <taxon>Pseudomonadati</taxon>
        <taxon>Bacteroidota</taxon>
        <taxon>Bacteroidia</taxon>
        <taxon>Bacteroidales</taxon>
        <taxon>Prevotellaceae</taxon>
        <taxon>Hoylesella</taxon>
    </lineage>
</organism>
<comment type="subunit">
    <text evidence="10">Homodimer. Heterotetramer of two MnmE and two MnmG subunits.</text>
</comment>
<feature type="binding site" evidence="10">
    <location>
        <position position="251"/>
    </location>
    <ligand>
        <name>K(+)</name>
        <dbReference type="ChEBI" id="CHEBI:29103"/>
    </ligand>
</feature>
<dbReference type="FunFam" id="3.40.50.300:FF:001376">
    <property type="entry name" value="tRNA modification GTPase MnmE"/>
    <property type="match status" value="1"/>
</dbReference>
<dbReference type="EMBL" id="AEPE02000006">
    <property type="protein sequence ID" value="EFZ36215.1"/>
    <property type="molecule type" value="Genomic_DNA"/>
</dbReference>
<evidence type="ECO:0000256" key="2">
    <source>
        <dbReference type="ARBA" id="ARBA00022490"/>
    </source>
</evidence>
<dbReference type="PROSITE" id="PS51709">
    <property type="entry name" value="G_TRME"/>
    <property type="match status" value="1"/>
</dbReference>
<evidence type="ECO:0000256" key="3">
    <source>
        <dbReference type="ARBA" id="ARBA00022694"/>
    </source>
</evidence>
<dbReference type="EC" id="3.6.-.-" evidence="10"/>
<feature type="binding site" evidence="10">
    <location>
        <position position="255"/>
    </location>
    <ligand>
        <name>Mg(2+)</name>
        <dbReference type="ChEBI" id="CHEBI:18420"/>
    </ligand>
</feature>
<dbReference type="Gene3D" id="3.40.50.300">
    <property type="entry name" value="P-loop containing nucleotide triphosphate hydrolases"/>
    <property type="match status" value="1"/>
</dbReference>
<feature type="binding site" evidence="10">
    <location>
        <position position="21"/>
    </location>
    <ligand>
        <name>(6S)-5-formyl-5,6,7,8-tetrahydrofolate</name>
        <dbReference type="ChEBI" id="CHEBI:57457"/>
    </ligand>
</feature>
<protein>
    <recommendedName>
        <fullName evidence="10">tRNA modification GTPase MnmE</fullName>
        <ecNumber evidence="10">3.6.-.-</ecNumber>
    </recommendedName>
</protein>
<keyword evidence="5 10" id="KW-0547">Nucleotide-binding</keyword>
<evidence type="ECO:0000256" key="9">
    <source>
        <dbReference type="ARBA" id="ARBA00023134"/>
    </source>
</evidence>
<comment type="similarity">
    <text evidence="1 10 11">Belongs to the TRAFAC class TrmE-Era-EngA-EngB-Septin-like GTPase superfamily. TrmE GTPase family.</text>
</comment>
<dbReference type="CDD" id="cd04164">
    <property type="entry name" value="trmE"/>
    <property type="match status" value="1"/>
</dbReference>
<dbReference type="GO" id="GO:0005525">
    <property type="term" value="F:GTP binding"/>
    <property type="evidence" value="ECO:0007669"/>
    <property type="project" value="UniProtKB-UniRule"/>
</dbReference>
<dbReference type="Gene3D" id="3.30.1360.120">
    <property type="entry name" value="Probable tRNA modification gtpase trme, domain 1"/>
    <property type="match status" value="1"/>
</dbReference>
<dbReference type="SUPFAM" id="SSF52540">
    <property type="entry name" value="P-loop containing nucleoside triphosphate hydrolases"/>
    <property type="match status" value="1"/>
</dbReference>
<feature type="binding site" evidence="10">
    <location>
        <position position="230"/>
    </location>
    <ligand>
        <name>K(+)</name>
        <dbReference type="ChEBI" id="CHEBI:29103"/>
    </ligand>
</feature>
<feature type="binding site" evidence="10">
    <location>
        <position position="234"/>
    </location>
    <ligand>
        <name>Mg(2+)</name>
        <dbReference type="ChEBI" id="CHEBI:18420"/>
    </ligand>
</feature>
<keyword evidence="4 10" id="KW-0479">Metal-binding</keyword>
<dbReference type="HAMAP" id="MF_00379">
    <property type="entry name" value="GTPase_MnmE"/>
    <property type="match status" value="1"/>
</dbReference>
<name>E7RSL4_9BACT</name>
<feature type="binding site" evidence="10">
    <location>
        <begin position="274"/>
        <end position="277"/>
    </location>
    <ligand>
        <name>GTP</name>
        <dbReference type="ChEBI" id="CHEBI:37565"/>
    </ligand>
</feature>
<dbReference type="InterPro" id="IPR005225">
    <property type="entry name" value="Small_GTP-bd"/>
</dbReference>
<feature type="domain" description="TrmE-type G" evidence="12">
    <location>
        <begin position="220"/>
        <end position="374"/>
    </location>
</feature>
<feature type="binding site" evidence="10">
    <location>
        <position position="453"/>
    </location>
    <ligand>
        <name>(6S)-5-formyl-5,6,7,8-tetrahydrofolate</name>
        <dbReference type="ChEBI" id="CHEBI:57457"/>
    </ligand>
</feature>
<dbReference type="PANTHER" id="PTHR42714">
    <property type="entry name" value="TRNA MODIFICATION GTPASE GTPBP3"/>
    <property type="match status" value="1"/>
</dbReference>
<dbReference type="InterPro" id="IPR025867">
    <property type="entry name" value="MnmE_helical"/>
</dbReference>
<comment type="function">
    <text evidence="10">Exhibits a very high intrinsic GTPase hydrolysis rate. Involved in the addition of a carboxymethylaminomethyl (cmnm) group at the wobble position (U34) of certain tRNAs, forming tRNA-cmnm(5)s(2)U34.</text>
</comment>
<accession>E7RSL4</accession>
<dbReference type="GO" id="GO:0005829">
    <property type="term" value="C:cytosol"/>
    <property type="evidence" value="ECO:0007669"/>
    <property type="project" value="TreeGrafter"/>
</dbReference>
<keyword evidence="8 10" id="KW-0630">Potassium</keyword>
<dbReference type="FunFam" id="3.30.1360.120:FF:000003">
    <property type="entry name" value="tRNA modification GTPase MnmE"/>
    <property type="match status" value="1"/>
</dbReference>
<comment type="subcellular location">
    <subcellularLocation>
        <location evidence="10">Cytoplasm</location>
    </subcellularLocation>
</comment>
<evidence type="ECO:0000256" key="10">
    <source>
        <dbReference type="HAMAP-Rule" id="MF_00379"/>
    </source>
</evidence>
<dbReference type="Pfam" id="PF01926">
    <property type="entry name" value="MMR_HSR1"/>
    <property type="match status" value="1"/>
</dbReference>
<evidence type="ECO:0000256" key="4">
    <source>
        <dbReference type="ARBA" id="ARBA00022723"/>
    </source>
</evidence>
<dbReference type="Pfam" id="PF10396">
    <property type="entry name" value="TrmE_N"/>
    <property type="match status" value="1"/>
</dbReference>
<dbReference type="InterPro" id="IPR027368">
    <property type="entry name" value="MnmE_dom2"/>
</dbReference>
<evidence type="ECO:0000313" key="14">
    <source>
        <dbReference type="Proteomes" id="UP000005580"/>
    </source>
</evidence>
<evidence type="ECO:0000256" key="7">
    <source>
        <dbReference type="ARBA" id="ARBA00022842"/>
    </source>
</evidence>